<evidence type="ECO:0000259" key="2">
    <source>
        <dbReference type="PROSITE" id="PS50006"/>
    </source>
</evidence>
<keyword evidence="1" id="KW-0812">Transmembrane</keyword>
<feature type="domain" description="FHA" evidence="2">
    <location>
        <begin position="140"/>
        <end position="188"/>
    </location>
</feature>
<keyword evidence="1" id="KW-1133">Transmembrane helix</keyword>
<gene>
    <name evidence="3" type="ORF">P873_02300</name>
</gene>
<proteinExistence type="predicted"/>
<dbReference type="SMART" id="SM00240">
    <property type="entry name" value="FHA"/>
    <property type="match status" value="1"/>
</dbReference>
<dbReference type="OrthoDB" id="9815482at2"/>
<accession>A0A091AY74</accession>
<evidence type="ECO:0000313" key="3">
    <source>
        <dbReference type="EMBL" id="KFN45273.1"/>
    </source>
</evidence>
<dbReference type="RefSeq" id="WP_026816102.1">
    <property type="nucleotide sequence ID" value="NZ_AUFF01000001.1"/>
</dbReference>
<dbReference type="Gene3D" id="2.60.200.20">
    <property type="match status" value="2"/>
</dbReference>
<evidence type="ECO:0000256" key="1">
    <source>
        <dbReference type="SAM" id="Phobius"/>
    </source>
</evidence>
<protein>
    <recommendedName>
        <fullName evidence="2">FHA domain-containing protein</fullName>
    </recommendedName>
</protein>
<reference evidence="3 4" key="1">
    <citation type="submission" date="2013-09" db="EMBL/GenBank/DDBJ databases">
        <title>Genome sequencing of Arenimonas composti.</title>
        <authorList>
            <person name="Chen F."/>
            <person name="Wang G."/>
        </authorList>
    </citation>
    <scope>NUCLEOTIDE SEQUENCE [LARGE SCALE GENOMIC DNA]</scope>
    <source>
        <strain evidence="3 4">TR7-09</strain>
    </source>
</reference>
<keyword evidence="4" id="KW-1185">Reference proteome</keyword>
<name>A0A091AY74_9GAMM</name>
<comment type="caution">
    <text evidence="3">The sequence shown here is derived from an EMBL/GenBank/DDBJ whole genome shotgun (WGS) entry which is preliminary data.</text>
</comment>
<dbReference type="EMBL" id="AWXU01000095">
    <property type="protein sequence ID" value="KFN45273.1"/>
    <property type="molecule type" value="Genomic_DNA"/>
</dbReference>
<keyword evidence="1" id="KW-0472">Membrane</keyword>
<sequence>MQLTFPDGEHESVALRGEVTVGGRAGNVICLPAAGLAPLHASFLADRRGLWLRVPAGVKGVHVNARPVQRLALLRPGDLVCLDRLRVVIKGDDEPAIERGIPASAPPAMTDANRVSASRVILRGLSGVHFGRAYTLTEPRAIGRQSGADIRLDDPAVAEKHAVIELHGDRVVLRAAGKNATLVNGFPVVDAVLSPGDQIAIEQHRFVVEAPGLPGRGQEGDQRPAMPTHTQTIKAVKMPTPVSDRGAAPEPAPPRDPHSLWWLICAAFVLAVALTWLLLYAPRG</sequence>
<dbReference type="CDD" id="cd00060">
    <property type="entry name" value="FHA"/>
    <property type="match status" value="2"/>
</dbReference>
<dbReference type="SUPFAM" id="SSF49879">
    <property type="entry name" value="SMAD/FHA domain"/>
    <property type="match status" value="2"/>
</dbReference>
<dbReference type="InterPro" id="IPR008984">
    <property type="entry name" value="SMAD_FHA_dom_sf"/>
</dbReference>
<dbReference type="Pfam" id="PF00498">
    <property type="entry name" value="FHA"/>
    <property type="match status" value="1"/>
</dbReference>
<feature type="transmembrane region" description="Helical" evidence="1">
    <location>
        <begin position="260"/>
        <end position="281"/>
    </location>
</feature>
<organism evidence="3 4">
    <name type="scientific">Arenimonas composti TR7-09 = DSM 18010</name>
    <dbReference type="NCBI Taxonomy" id="1121013"/>
    <lineage>
        <taxon>Bacteria</taxon>
        <taxon>Pseudomonadati</taxon>
        <taxon>Pseudomonadota</taxon>
        <taxon>Gammaproteobacteria</taxon>
        <taxon>Lysobacterales</taxon>
        <taxon>Lysobacteraceae</taxon>
        <taxon>Arenimonas</taxon>
    </lineage>
</organism>
<dbReference type="eggNOG" id="COG1716">
    <property type="taxonomic scope" value="Bacteria"/>
</dbReference>
<dbReference type="Proteomes" id="UP000029391">
    <property type="component" value="Unassembled WGS sequence"/>
</dbReference>
<dbReference type="PROSITE" id="PS50006">
    <property type="entry name" value="FHA_DOMAIN"/>
    <property type="match status" value="1"/>
</dbReference>
<evidence type="ECO:0000313" key="4">
    <source>
        <dbReference type="Proteomes" id="UP000029391"/>
    </source>
</evidence>
<dbReference type="AlphaFoldDB" id="A0A091AY74"/>
<dbReference type="InterPro" id="IPR000253">
    <property type="entry name" value="FHA_dom"/>
</dbReference>
<dbReference type="STRING" id="1121013.GCA_000426365_00615"/>